<name>A0A2K6KPW4_RHIBE</name>
<accession>A0A2K6KPW4</accession>
<reference evidence="2" key="2">
    <citation type="submission" date="2025-08" db="UniProtKB">
        <authorList>
            <consortium name="Ensembl"/>
        </authorList>
    </citation>
    <scope>IDENTIFICATION</scope>
</reference>
<dbReference type="GeneTree" id="ENSGT00860000134527"/>
<evidence type="ECO:0000313" key="2">
    <source>
        <dbReference type="Ensembl" id="ENSRBIP00000013309.1"/>
    </source>
</evidence>
<keyword evidence="3" id="KW-1185">Reference proteome</keyword>
<reference evidence="2 3" key="1">
    <citation type="submission" date="2016-06" db="EMBL/GenBank/DDBJ databases">
        <title>Genome of Rhinopithecus bieti.</title>
        <authorList>
            <person name="Wu"/>
            <person name="C.-I. and Zhang"/>
            <person name="Y."/>
        </authorList>
    </citation>
    <scope>NUCLEOTIDE SEQUENCE</scope>
</reference>
<protein>
    <submittedName>
        <fullName evidence="2">Uncharacterized protein</fullName>
    </submittedName>
</protein>
<dbReference type="Proteomes" id="UP000233180">
    <property type="component" value="Unassembled WGS sequence"/>
</dbReference>
<feature type="region of interest" description="Disordered" evidence="1">
    <location>
        <begin position="61"/>
        <end position="98"/>
    </location>
</feature>
<dbReference type="Ensembl" id="ENSRBIT00000037078.1">
    <property type="protein sequence ID" value="ENSRBIP00000013309.1"/>
    <property type="gene ID" value="ENSRBIG00000030678.1"/>
</dbReference>
<feature type="compositionally biased region" description="Basic and acidic residues" evidence="1">
    <location>
        <begin position="24"/>
        <end position="45"/>
    </location>
</feature>
<proteinExistence type="predicted"/>
<organism evidence="2 3">
    <name type="scientific">Rhinopithecus bieti</name>
    <name type="common">Black snub-nosed monkey</name>
    <name type="synonym">Pygathrix bieti</name>
    <dbReference type="NCBI Taxonomy" id="61621"/>
    <lineage>
        <taxon>Eukaryota</taxon>
        <taxon>Metazoa</taxon>
        <taxon>Chordata</taxon>
        <taxon>Craniata</taxon>
        <taxon>Vertebrata</taxon>
        <taxon>Euteleostomi</taxon>
        <taxon>Mammalia</taxon>
        <taxon>Eutheria</taxon>
        <taxon>Euarchontoglires</taxon>
        <taxon>Primates</taxon>
        <taxon>Haplorrhini</taxon>
        <taxon>Catarrhini</taxon>
        <taxon>Cercopithecidae</taxon>
        <taxon>Colobinae</taxon>
        <taxon>Rhinopithecus</taxon>
    </lineage>
</organism>
<dbReference type="AlphaFoldDB" id="A0A2K6KPW4"/>
<feature type="region of interest" description="Disordered" evidence="1">
    <location>
        <begin position="1"/>
        <end position="47"/>
    </location>
</feature>
<dbReference type="OMA" id="RMEKAPC"/>
<reference evidence="2" key="3">
    <citation type="submission" date="2025-09" db="UniProtKB">
        <authorList>
            <consortium name="Ensembl"/>
        </authorList>
    </citation>
    <scope>IDENTIFICATION</scope>
</reference>
<sequence>MTPLSPRWFSGMEKFPCAPQEPCSRADETPARPAEHYSKMKESQRKRQMCWPVNSLISNVNQIQATTSGKHLHHSPGPHRPGGPGVHTADSGTRHSDR</sequence>
<evidence type="ECO:0000256" key="1">
    <source>
        <dbReference type="SAM" id="MobiDB-lite"/>
    </source>
</evidence>
<evidence type="ECO:0000313" key="3">
    <source>
        <dbReference type="Proteomes" id="UP000233180"/>
    </source>
</evidence>